<feature type="transmembrane region" description="Helical" evidence="1">
    <location>
        <begin position="47"/>
        <end position="70"/>
    </location>
</feature>
<proteinExistence type="predicted"/>
<sequence>MNRKQLLKSWKYKLMLFKAYFEHGYSFMSYPKWVVAIFGIGEVVNKNYNIVIIGAFIFFISCVVIGWLFIKWGFYEAQQEVSNQFNLFVKELRKRKTI</sequence>
<organism evidence="2">
    <name type="scientific">marine sediment metagenome</name>
    <dbReference type="NCBI Taxonomy" id="412755"/>
    <lineage>
        <taxon>unclassified sequences</taxon>
        <taxon>metagenomes</taxon>
        <taxon>ecological metagenomes</taxon>
    </lineage>
</organism>
<reference evidence="2" key="1">
    <citation type="journal article" date="2014" name="Front. Microbiol.">
        <title>High frequency of phylogenetically diverse reductive dehalogenase-homologous genes in deep subseafloor sedimentary metagenomes.</title>
        <authorList>
            <person name="Kawai M."/>
            <person name="Futagami T."/>
            <person name="Toyoda A."/>
            <person name="Takaki Y."/>
            <person name="Nishi S."/>
            <person name="Hori S."/>
            <person name="Arai W."/>
            <person name="Tsubouchi T."/>
            <person name="Morono Y."/>
            <person name="Uchiyama I."/>
            <person name="Ito T."/>
            <person name="Fujiyama A."/>
            <person name="Inagaki F."/>
            <person name="Takami H."/>
        </authorList>
    </citation>
    <scope>NUCLEOTIDE SEQUENCE</scope>
    <source>
        <strain evidence="2">Expedition CK06-06</strain>
    </source>
</reference>
<gene>
    <name evidence="2" type="ORF">S01H1_22623</name>
</gene>
<dbReference type="AlphaFoldDB" id="X0TB24"/>
<dbReference type="EMBL" id="BARS01012808">
    <property type="protein sequence ID" value="GAF90404.1"/>
    <property type="molecule type" value="Genomic_DNA"/>
</dbReference>
<comment type="caution">
    <text evidence="2">The sequence shown here is derived from an EMBL/GenBank/DDBJ whole genome shotgun (WGS) entry which is preliminary data.</text>
</comment>
<evidence type="ECO:0000313" key="2">
    <source>
        <dbReference type="EMBL" id="GAF90404.1"/>
    </source>
</evidence>
<name>X0TB24_9ZZZZ</name>
<accession>X0TB24</accession>
<keyword evidence="1" id="KW-1133">Transmembrane helix</keyword>
<keyword evidence="1" id="KW-0472">Membrane</keyword>
<feature type="transmembrane region" description="Helical" evidence="1">
    <location>
        <begin position="20"/>
        <end position="41"/>
    </location>
</feature>
<evidence type="ECO:0000256" key="1">
    <source>
        <dbReference type="SAM" id="Phobius"/>
    </source>
</evidence>
<protein>
    <submittedName>
        <fullName evidence="2">Uncharacterized protein</fullName>
    </submittedName>
</protein>
<keyword evidence="1" id="KW-0812">Transmembrane</keyword>